<dbReference type="OMA" id="WIAVIFY"/>
<feature type="transmembrane region" description="Helical" evidence="9">
    <location>
        <begin position="254"/>
        <end position="278"/>
    </location>
</feature>
<feature type="transmembrane region" description="Helical" evidence="9">
    <location>
        <begin position="229"/>
        <end position="247"/>
    </location>
</feature>
<dbReference type="SUPFAM" id="SSF144091">
    <property type="entry name" value="Rhomboid-like"/>
    <property type="match status" value="1"/>
</dbReference>
<dbReference type="FunFam" id="1.20.1540.10:FF:000024">
    <property type="entry name" value="Blast:Protein rhomboid"/>
    <property type="match status" value="1"/>
</dbReference>
<comment type="similarity">
    <text evidence="2 7">Belongs to the peptidase S54 family.</text>
</comment>
<evidence type="ECO:0000256" key="9">
    <source>
        <dbReference type="SAM" id="Phobius"/>
    </source>
</evidence>
<evidence type="ECO:0000256" key="4">
    <source>
        <dbReference type="ARBA" id="ARBA00022837"/>
    </source>
</evidence>
<feature type="transmembrane region" description="Helical" evidence="9">
    <location>
        <begin position="316"/>
        <end position="334"/>
    </location>
</feature>
<reference evidence="11 12" key="1">
    <citation type="submission" date="2020-11" db="EMBL/GenBank/DDBJ databases">
        <authorList>
            <person name="Wallbank WR R."/>
            <person name="Pardo Diaz C."/>
            <person name="Kozak K."/>
            <person name="Martin S."/>
            <person name="Jiggins C."/>
            <person name="Moest M."/>
            <person name="Warren A I."/>
            <person name="Generalovic N T."/>
            <person name="Byers J.R.P. K."/>
            <person name="Montejo-Kovacevich G."/>
            <person name="Yen C E."/>
        </authorList>
    </citation>
    <scope>NUCLEOTIDE SEQUENCE [LARGE SCALE GENOMIC DNA]</scope>
</reference>
<evidence type="ECO:0000256" key="2">
    <source>
        <dbReference type="ARBA" id="ARBA00009045"/>
    </source>
</evidence>
<evidence type="ECO:0000313" key="12">
    <source>
        <dbReference type="Proteomes" id="UP000594454"/>
    </source>
</evidence>
<feature type="transmembrane region" description="Helical" evidence="9">
    <location>
        <begin position="346"/>
        <end position="368"/>
    </location>
</feature>
<dbReference type="CDD" id="cd00051">
    <property type="entry name" value="EFh"/>
    <property type="match status" value="1"/>
</dbReference>
<dbReference type="GO" id="GO:0004252">
    <property type="term" value="F:serine-type endopeptidase activity"/>
    <property type="evidence" value="ECO:0007669"/>
    <property type="project" value="UniProtKB-UniRule"/>
</dbReference>
<evidence type="ECO:0000256" key="5">
    <source>
        <dbReference type="ARBA" id="ARBA00022989"/>
    </source>
</evidence>
<dbReference type="SUPFAM" id="SSF47473">
    <property type="entry name" value="EF-hand"/>
    <property type="match status" value="1"/>
</dbReference>
<dbReference type="InterPro" id="IPR002048">
    <property type="entry name" value="EF_hand_dom"/>
</dbReference>
<evidence type="ECO:0000256" key="6">
    <source>
        <dbReference type="ARBA" id="ARBA00023136"/>
    </source>
</evidence>
<dbReference type="InterPro" id="IPR018247">
    <property type="entry name" value="EF_Hand_1_Ca_BS"/>
</dbReference>
<dbReference type="Gene3D" id="1.10.238.10">
    <property type="entry name" value="EF-hand"/>
    <property type="match status" value="1"/>
</dbReference>
<dbReference type="InParanoid" id="A0A7R8UV04"/>
<keyword evidence="4" id="KW-0106">Calcium</keyword>
<comment type="subcellular location">
    <subcellularLocation>
        <location evidence="1">Membrane</location>
        <topology evidence="1">Multi-pass membrane protein</topology>
    </subcellularLocation>
</comment>
<evidence type="ECO:0000313" key="11">
    <source>
        <dbReference type="EMBL" id="CAD7087574.1"/>
    </source>
</evidence>
<feature type="transmembrane region" description="Helical" evidence="9">
    <location>
        <begin position="284"/>
        <end position="304"/>
    </location>
</feature>
<protein>
    <recommendedName>
        <fullName evidence="10">EF-hand domain-containing protein</fullName>
    </recommendedName>
</protein>
<name>A0A7R8UV04_HERIL</name>
<evidence type="ECO:0000256" key="1">
    <source>
        <dbReference type="ARBA" id="ARBA00004141"/>
    </source>
</evidence>
<dbReference type="InterPro" id="IPR011992">
    <property type="entry name" value="EF-hand-dom_pair"/>
</dbReference>
<dbReference type="PROSITE" id="PS50222">
    <property type="entry name" value="EF_HAND_2"/>
    <property type="match status" value="2"/>
</dbReference>
<dbReference type="PIRSF" id="PIRSF037470">
    <property type="entry name" value="Rhomboid"/>
    <property type="match status" value="1"/>
</dbReference>
<evidence type="ECO:0000259" key="10">
    <source>
        <dbReference type="PROSITE" id="PS50222"/>
    </source>
</evidence>
<keyword evidence="6 9" id="KW-0472">Membrane</keyword>
<dbReference type="AlphaFoldDB" id="A0A7R8UV04"/>
<dbReference type="InterPro" id="IPR051739">
    <property type="entry name" value="Rhomboid_IM_Serine_Proteases"/>
</dbReference>
<gene>
    <name evidence="11" type="ORF">HERILL_LOCUS10272</name>
</gene>
<feature type="active site" description="Nucleophile" evidence="8">
    <location>
        <position position="260"/>
    </location>
</feature>
<dbReference type="PROSITE" id="PS00018">
    <property type="entry name" value="EF_HAND_1"/>
    <property type="match status" value="1"/>
</dbReference>
<dbReference type="GO" id="GO:0016020">
    <property type="term" value="C:membrane"/>
    <property type="evidence" value="ECO:0007669"/>
    <property type="project" value="UniProtKB-SubCell"/>
</dbReference>
<feature type="domain" description="EF-hand" evidence="10">
    <location>
        <begin position="68"/>
        <end position="103"/>
    </location>
</feature>
<dbReference type="InterPro" id="IPR017213">
    <property type="entry name" value="Peptidase_S54_rhomboid_met"/>
</dbReference>
<dbReference type="PANTHER" id="PTHR45840:SF8">
    <property type="entry name" value="RHOMBOID PROTEASE"/>
    <property type="match status" value="1"/>
</dbReference>
<proteinExistence type="inferred from homology"/>
<feature type="active site" evidence="8">
    <location>
        <position position="319"/>
    </location>
</feature>
<dbReference type="InterPro" id="IPR035952">
    <property type="entry name" value="Rhomboid-like_sf"/>
</dbReference>
<feature type="domain" description="EF-hand" evidence="10">
    <location>
        <begin position="31"/>
        <end position="66"/>
    </location>
</feature>
<evidence type="ECO:0000256" key="3">
    <source>
        <dbReference type="ARBA" id="ARBA00022692"/>
    </source>
</evidence>
<keyword evidence="3 9" id="KW-0812">Transmembrane</keyword>
<dbReference type="Gene3D" id="1.20.1540.10">
    <property type="entry name" value="Rhomboid-like"/>
    <property type="match status" value="1"/>
</dbReference>
<dbReference type="Pfam" id="PF01694">
    <property type="entry name" value="Rhomboid"/>
    <property type="match status" value="1"/>
</dbReference>
<accession>A0A7R8UV04</accession>
<keyword evidence="12" id="KW-1185">Reference proteome</keyword>
<keyword evidence="5 9" id="KW-1133">Transmembrane helix</keyword>
<dbReference type="PANTHER" id="PTHR45840">
    <property type="entry name" value="RHOMBOID-RELATED PROTEIN"/>
    <property type="match status" value="1"/>
</dbReference>
<dbReference type="OrthoDB" id="418595at2759"/>
<evidence type="ECO:0000256" key="7">
    <source>
        <dbReference type="PIRNR" id="PIRNR037470"/>
    </source>
</evidence>
<organism evidence="11 12">
    <name type="scientific">Hermetia illucens</name>
    <name type="common">Black soldier fly</name>
    <dbReference type="NCBI Taxonomy" id="343691"/>
    <lineage>
        <taxon>Eukaryota</taxon>
        <taxon>Metazoa</taxon>
        <taxon>Ecdysozoa</taxon>
        <taxon>Arthropoda</taxon>
        <taxon>Hexapoda</taxon>
        <taxon>Insecta</taxon>
        <taxon>Pterygota</taxon>
        <taxon>Neoptera</taxon>
        <taxon>Endopterygota</taxon>
        <taxon>Diptera</taxon>
        <taxon>Brachycera</taxon>
        <taxon>Stratiomyomorpha</taxon>
        <taxon>Stratiomyidae</taxon>
        <taxon>Hermetiinae</taxon>
        <taxon>Hermetia</taxon>
    </lineage>
</organism>
<feature type="transmembrane region" description="Helical" evidence="9">
    <location>
        <begin position="199"/>
        <end position="223"/>
    </location>
</feature>
<dbReference type="GO" id="GO:0005509">
    <property type="term" value="F:calcium ion binding"/>
    <property type="evidence" value="ECO:0007669"/>
    <property type="project" value="InterPro"/>
</dbReference>
<sequence>MSQNQISGDIPPQIRQEEIPLRRNDSVPLTREQQKWYELFCKYDTNGDSRLTIHDLKVMIKDHRCAELPHDMAQRILKLSDTDMDGYLSFEEFYNMSQKHQWLFKDFLVTYCRRVIPSPHRVVGDQLDGAYEREMTFCPPPLTMIVFSLLEILAFAIDVAYWGERIEDGKIGLSTDGPAATLFIYNPYRRYEAWRFMTYMLVHVGIMHLMMNLLIQILLGVALELVHHWWRVSLIYLAGVIAGSMGTSLTSPQIFLAGASGGVYALITAHIATIILNWSEMEYAIIQLLVFLVFCVTDLGTSIYRHVTDVHDQVGYMAHLSGALAGLLVGFGVLRNLEVRKWEKYAWWVAVIVYLALMATGIFIHILCPDYFAKQVYSYN</sequence>
<dbReference type="SMART" id="SM00054">
    <property type="entry name" value="EFh"/>
    <property type="match status" value="2"/>
</dbReference>
<dbReference type="EMBL" id="LR899012">
    <property type="protein sequence ID" value="CAD7087574.1"/>
    <property type="molecule type" value="Genomic_DNA"/>
</dbReference>
<dbReference type="Proteomes" id="UP000594454">
    <property type="component" value="Chromosome 4"/>
</dbReference>
<dbReference type="InterPro" id="IPR022764">
    <property type="entry name" value="Peptidase_S54_rhomboid_dom"/>
</dbReference>
<dbReference type="Pfam" id="PF13499">
    <property type="entry name" value="EF-hand_7"/>
    <property type="match status" value="1"/>
</dbReference>
<evidence type="ECO:0000256" key="8">
    <source>
        <dbReference type="PIRSR" id="PIRSR037470-50"/>
    </source>
</evidence>
<dbReference type="FunCoup" id="A0A7R8UV04">
    <property type="interactions" value="214"/>
</dbReference>